<protein>
    <submittedName>
        <fullName evidence="1">Uncharacterized protein</fullName>
    </submittedName>
</protein>
<dbReference type="Proteomes" id="UP001307889">
    <property type="component" value="Chromosome 7"/>
</dbReference>
<dbReference type="EMBL" id="AP028915">
    <property type="protein sequence ID" value="BES96710.1"/>
    <property type="molecule type" value="Genomic_DNA"/>
</dbReference>
<keyword evidence="2" id="KW-1185">Reference proteome</keyword>
<reference evidence="1 2" key="1">
    <citation type="submission" date="2023-09" db="EMBL/GenBank/DDBJ databases">
        <title>Nesidiocoris tenuis whole genome shotgun sequence.</title>
        <authorList>
            <person name="Shibata T."/>
            <person name="Shimoda M."/>
            <person name="Kobayashi T."/>
            <person name="Uehara T."/>
        </authorList>
    </citation>
    <scope>NUCLEOTIDE SEQUENCE [LARGE SCALE GENOMIC DNA]</scope>
    <source>
        <strain evidence="1 2">Japan</strain>
    </source>
</reference>
<evidence type="ECO:0000313" key="1">
    <source>
        <dbReference type="EMBL" id="BES96710.1"/>
    </source>
</evidence>
<accession>A0ABN7AWZ3</accession>
<organism evidence="1 2">
    <name type="scientific">Nesidiocoris tenuis</name>
    <dbReference type="NCBI Taxonomy" id="355587"/>
    <lineage>
        <taxon>Eukaryota</taxon>
        <taxon>Metazoa</taxon>
        <taxon>Ecdysozoa</taxon>
        <taxon>Arthropoda</taxon>
        <taxon>Hexapoda</taxon>
        <taxon>Insecta</taxon>
        <taxon>Pterygota</taxon>
        <taxon>Neoptera</taxon>
        <taxon>Paraneoptera</taxon>
        <taxon>Hemiptera</taxon>
        <taxon>Heteroptera</taxon>
        <taxon>Panheteroptera</taxon>
        <taxon>Cimicomorpha</taxon>
        <taxon>Miridae</taxon>
        <taxon>Dicyphina</taxon>
        <taxon>Nesidiocoris</taxon>
    </lineage>
</organism>
<name>A0ABN7AWZ3_9HEMI</name>
<evidence type="ECO:0000313" key="2">
    <source>
        <dbReference type="Proteomes" id="UP001307889"/>
    </source>
</evidence>
<sequence>MRLEMEPGGGLCTPDAALFRRRAGKGTRRKRCCPVAGSAPLCANLGCPVGHNRSAIQDGCPRILHPPPGHEPFALPALRPLPSTLSPPDSAAADFIDCLRCAITVTPTHYIGLPMQRKFLHSPSSLFRVDS</sequence>
<gene>
    <name evidence="1" type="ORF">NTJ_09523</name>
</gene>
<proteinExistence type="predicted"/>